<organism evidence="7 8">
    <name type="scientific">Methylocystis rosea</name>
    <dbReference type="NCBI Taxonomy" id="173366"/>
    <lineage>
        <taxon>Bacteria</taxon>
        <taxon>Pseudomonadati</taxon>
        <taxon>Pseudomonadota</taxon>
        <taxon>Alphaproteobacteria</taxon>
        <taxon>Hyphomicrobiales</taxon>
        <taxon>Methylocystaceae</taxon>
        <taxon>Methylocystis</taxon>
    </lineage>
</organism>
<evidence type="ECO:0000256" key="4">
    <source>
        <dbReference type="RuleBase" id="RU003744"/>
    </source>
</evidence>
<dbReference type="KEGG" id="mros:EHO51_06995"/>
<dbReference type="SUPFAM" id="SSF53850">
    <property type="entry name" value="Periplasmic binding protein-like II"/>
    <property type="match status" value="1"/>
</dbReference>
<dbReference type="InterPro" id="IPR001638">
    <property type="entry name" value="Solute-binding_3/MltF_N"/>
</dbReference>
<feature type="signal peptide" evidence="5">
    <location>
        <begin position="1"/>
        <end position="24"/>
    </location>
</feature>
<sequence length="343" mass="37252">MIRRTAFAFFAAFAGALFALSAGAQTDVGPTLAQIMKRGFLTCGVTDAPGFAQRDGAGEWRGFDVDFCRAVASAVLDDPAKARFVELSQKERAGALQAGAVDLLVSASPWTQSRDAGQKLIYAAIFLHDGQGFLVRRQRKSASVQDLDGASICIEQGTPYELAVADFFRASKAKYEPKLFPSLEDAAKAYDEEKCEALTADVSMLHGVRIGLTAPADHAVLPDLLSKSPRGPLVRQGDDQWLNIVRWTLFAMIDAEELEVSKANADSALSSENPQIRRLLGVDGAHGDDLGLSQDWAYRIVKHVGNYADVFERNLGQGAPYAMERRLNALWNKGGLMYAPPVR</sequence>
<dbReference type="RefSeq" id="WP_124740072.1">
    <property type="nucleotide sequence ID" value="NZ_CP034086.1"/>
</dbReference>
<evidence type="ECO:0000313" key="8">
    <source>
        <dbReference type="Proteomes" id="UP000273982"/>
    </source>
</evidence>
<name>A0A3G8M954_9HYPH</name>
<evidence type="ECO:0000256" key="1">
    <source>
        <dbReference type="ARBA" id="ARBA00010333"/>
    </source>
</evidence>
<gene>
    <name evidence="7" type="ORF">EHO51_06995</name>
</gene>
<dbReference type="AlphaFoldDB" id="A0A3G8M954"/>
<evidence type="ECO:0000256" key="2">
    <source>
        <dbReference type="ARBA" id="ARBA00022448"/>
    </source>
</evidence>
<dbReference type="Proteomes" id="UP000273982">
    <property type="component" value="Chromosome"/>
</dbReference>
<evidence type="ECO:0000259" key="6">
    <source>
        <dbReference type="SMART" id="SM00062"/>
    </source>
</evidence>
<evidence type="ECO:0000256" key="5">
    <source>
        <dbReference type="SAM" id="SignalP"/>
    </source>
</evidence>
<dbReference type="InterPro" id="IPR051455">
    <property type="entry name" value="Bact_solute-bind_prot3"/>
</dbReference>
<protein>
    <submittedName>
        <fullName evidence="7">Amino acid ABC transporter substrate-binding protein</fullName>
    </submittedName>
</protein>
<dbReference type="InterPro" id="IPR018313">
    <property type="entry name" value="SBP_3_CS"/>
</dbReference>
<dbReference type="PROSITE" id="PS01039">
    <property type="entry name" value="SBP_BACTERIAL_3"/>
    <property type="match status" value="1"/>
</dbReference>
<feature type="chain" id="PRO_5018098315" evidence="5">
    <location>
        <begin position="25"/>
        <end position="343"/>
    </location>
</feature>
<dbReference type="PANTHER" id="PTHR30085:SF7">
    <property type="entry name" value="AMINO-ACID ABC TRANSPORTER-BINDING PROTEIN YHDW-RELATED"/>
    <property type="match status" value="1"/>
</dbReference>
<dbReference type="SMART" id="SM00062">
    <property type="entry name" value="PBPb"/>
    <property type="match status" value="1"/>
</dbReference>
<comment type="similarity">
    <text evidence="1 4">Belongs to the bacterial solute-binding protein 3 family.</text>
</comment>
<feature type="domain" description="Solute-binding protein family 3/N-terminal" evidence="6">
    <location>
        <begin position="40"/>
        <end position="268"/>
    </location>
</feature>
<evidence type="ECO:0000256" key="3">
    <source>
        <dbReference type="ARBA" id="ARBA00022729"/>
    </source>
</evidence>
<reference evidence="7 8" key="1">
    <citation type="submission" date="2018-11" db="EMBL/GenBank/DDBJ databases">
        <title>Genome squencing of methanotrophic bacteria isolated from alkaline groundwater in Korea.</title>
        <authorList>
            <person name="Nguyen L.N."/>
        </authorList>
    </citation>
    <scope>NUCLEOTIDE SEQUENCE [LARGE SCALE GENOMIC DNA]</scope>
    <source>
        <strain evidence="7 8">GW6</strain>
    </source>
</reference>
<accession>A0A3G8M954</accession>
<dbReference type="EMBL" id="CP034086">
    <property type="protein sequence ID" value="AZG78543.1"/>
    <property type="molecule type" value="Genomic_DNA"/>
</dbReference>
<dbReference type="Pfam" id="PF00497">
    <property type="entry name" value="SBP_bac_3"/>
    <property type="match status" value="1"/>
</dbReference>
<dbReference type="Gene3D" id="3.40.190.10">
    <property type="entry name" value="Periplasmic binding protein-like II"/>
    <property type="match status" value="2"/>
</dbReference>
<dbReference type="PANTHER" id="PTHR30085">
    <property type="entry name" value="AMINO ACID ABC TRANSPORTER PERMEASE"/>
    <property type="match status" value="1"/>
</dbReference>
<dbReference type="GO" id="GO:0006865">
    <property type="term" value="P:amino acid transport"/>
    <property type="evidence" value="ECO:0007669"/>
    <property type="project" value="TreeGrafter"/>
</dbReference>
<keyword evidence="2" id="KW-0813">Transport</keyword>
<keyword evidence="3 5" id="KW-0732">Signal</keyword>
<dbReference type="CDD" id="cd13692">
    <property type="entry name" value="PBP2_BztA"/>
    <property type="match status" value="1"/>
</dbReference>
<evidence type="ECO:0000313" key="7">
    <source>
        <dbReference type="EMBL" id="AZG78543.1"/>
    </source>
</evidence>
<proteinExistence type="inferred from homology"/>